<dbReference type="HOGENOM" id="CLU_2941628_0_0_1"/>
<dbReference type="VEuPathDB" id="FungiDB:CCM_03778"/>
<feature type="compositionally biased region" description="Basic residues" evidence="1">
    <location>
        <begin position="19"/>
        <end position="33"/>
    </location>
</feature>
<gene>
    <name evidence="2" type="ORF">CCM_03778</name>
</gene>
<protein>
    <submittedName>
        <fullName evidence="2">Uncharacterized protein</fullName>
    </submittedName>
</protein>
<evidence type="ECO:0000256" key="1">
    <source>
        <dbReference type="SAM" id="MobiDB-lite"/>
    </source>
</evidence>
<evidence type="ECO:0000313" key="3">
    <source>
        <dbReference type="Proteomes" id="UP000001610"/>
    </source>
</evidence>
<dbReference type="KEGG" id="cmt:CCM_03778"/>
<organism evidence="2 3">
    <name type="scientific">Cordyceps militaris (strain CM01)</name>
    <name type="common">Caterpillar fungus</name>
    <dbReference type="NCBI Taxonomy" id="983644"/>
    <lineage>
        <taxon>Eukaryota</taxon>
        <taxon>Fungi</taxon>
        <taxon>Dikarya</taxon>
        <taxon>Ascomycota</taxon>
        <taxon>Pezizomycotina</taxon>
        <taxon>Sordariomycetes</taxon>
        <taxon>Hypocreomycetidae</taxon>
        <taxon>Hypocreales</taxon>
        <taxon>Cordycipitaceae</taxon>
        <taxon>Cordyceps</taxon>
    </lineage>
</organism>
<reference evidence="2 3" key="1">
    <citation type="journal article" date="2011" name="Genome Biol.">
        <title>Genome sequence of the insect pathogenic fungus Cordyceps militaris, a valued traditional Chinese medicine.</title>
        <authorList>
            <person name="Zheng P."/>
            <person name="Xia Y."/>
            <person name="Xiao G."/>
            <person name="Xiong C."/>
            <person name="Hu X."/>
            <person name="Zhang S."/>
            <person name="Zheng H."/>
            <person name="Huang Y."/>
            <person name="Zhou Y."/>
            <person name="Wang S."/>
            <person name="Zhao G.P."/>
            <person name="Liu X."/>
            <person name="St Leger R.J."/>
            <person name="Wang C."/>
        </authorList>
    </citation>
    <scope>NUCLEOTIDE SEQUENCE [LARGE SCALE GENOMIC DNA]</scope>
    <source>
        <strain evidence="2 3">CM01</strain>
    </source>
</reference>
<dbReference type="GeneID" id="18165801"/>
<name>G3JGI8_CORMM</name>
<dbReference type="InParanoid" id="G3JGI8"/>
<sequence>MQVTDTPRVPPQIANFFKSRSKIKSHPRAKAPNKKLSQDSGRDLTVDRVNRPRQVSHAQS</sequence>
<evidence type="ECO:0000313" key="2">
    <source>
        <dbReference type="EMBL" id="EGX92405.1"/>
    </source>
</evidence>
<accession>G3JGI8</accession>
<keyword evidence="3" id="KW-1185">Reference proteome</keyword>
<proteinExistence type="predicted"/>
<dbReference type="AlphaFoldDB" id="G3JGI8"/>
<feature type="region of interest" description="Disordered" evidence="1">
    <location>
        <begin position="1"/>
        <end position="60"/>
    </location>
</feature>
<dbReference type="EMBL" id="JH126401">
    <property type="protein sequence ID" value="EGX92405.1"/>
    <property type="molecule type" value="Genomic_DNA"/>
</dbReference>
<dbReference type="Proteomes" id="UP000001610">
    <property type="component" value="Unassembled WGS sequence"/>
</dbReference>
<dbReference type="RefSeq" id="XP_006668989.1">
    <property type="nucleotide sequence ID" value="XM_006668926.1"/>
</dbReference>
<feature type="compositionally biased region" description="Basic and acidic residues" evidence="1">
    <location>
        <begin position="36"/>
        <end position="50"/>
    </location>
</feature>